<comment type="caution">
    <text evidence="3">The sequence shown here is derived from an EMBL/GenBank/DDBJ whole genome shotgun (WGS) entry which is preliminary data.</text>
</comment>
<evidence type="ECO:0000256" key="2">
    <source>
        <dbReference type="SAM" id="Phobius"/>
    </source>
</evidence>
<accession>A0A1X0I683</accession>
<dbReference type="AlphaFoldDB" id="A0A1X0I683"/>
<dbReference type="InterPro" id="IPR033459">
    <property type="entry name" value="AveC-like"/>
</dbReference>
<keyword evidence="4" id="KW-1185">Reference proteome</keyword>
<evidence type="ECO:0000313" key="4">
    <source>
        <dbReference type="Proteomes" id="UP000192513"/>
    </source>
</evidence>
<keyword evidence="2" id="KW-1133">Transmembrane helix</keyword>
<protein>
    <recommendedName>
        <fullName evidence="5">DUF5135 domain-containing protein</fullName>
    </recommendedName>
</protein>
<feature type="transmembrane region" description="Helical" evidence="2">
    <location>
        <begin position="12"/>
        <end position="35"/>
    </location>
</feature>
<evidence type="ECO:0000256" key="1">
    <source>
        <dbReference type="SAM" id="MobiDB-lite"/>
    </source>
</evidence>
<feature type="transmembrane region" description="Helical" evidence="2">
    <location>
        <begin position="55"/>
        <end position="76"/>
    </location>
</feature>
<dbReference type="Proteomes" id="UP000192513">
    <property type="component" value="Unassembled WGS sequence"/>
</dbReference>
<keyword evidence="2" id="KW-0472">Membrane</keyword>
<feature type="transmembrane region" description="Helical" evidence="2">
    <location>
        <begin position="269"/>
        <end position="289"/>
    </location>
</feature>
<keyword evidence="2" id="KW-0812">Transmembrane</keyword>
<proteinExistence type="predicted"/>
<organism evidence="3 4">
    <name type="scientific">Mycobacterium paraseoulense</name>
    <dbReference type="NCBI Taxonomy" id="590652"/>
    <lineage>
        <taxon>Bacteria</taxon>
        <taxon>Bacillati</taxon>
        <taxon>Actinomycetota</taxon>
        <taxon>Actinomycetes</taxon>
        <taxon>Mycobacteriales</taxon>
        <taxon>Mycobacteriaceae</taxon>
        <taxon>Mycobacterium</taxon>
    </lineage>
</organism>
<evidence type="ECO:0000313" key="3">
    <source>
        <dbReference type="EMBL" id="ORB35454.1"/>
    </source>
</evidence>
<sequence>MKTPRVRTTVPIVAWATVGAAFIALAIYVASSWILGGRATPTPIGANNPKLGRDLAWNIGAQVLTIIAVIGTLIYVGRRCIRERRVTFDAILIVAYLLLIQWDPILNYVTPQFSYSSLMMNFGSWTTDMPGWVSPHGNLMPEPTILIGIGFIWSASLCMIGCGFLRKVVMRRWPQTGKLGIILWSLGFMLLADFVIETVLCYGHIIAYPNTVSWLTLFKGTSHQFPLYESLVWGGLAWAPLMVLRFYLDDRGHSVVERGVDRLNVSNKAKVGLQILAVAAVTNIGYLSYNIVMIGIGLQIDNDGHAVYPSHLINGICGHETPYPCPDPAAGRPISTGGQPGSPRDIPGDGRTWVDVYLGG</sequence>
<feature type="transmembrane region" description="Helical" evidence="2">
    <location>
        <begin position="145"/>
        <end position="169"/>
    </location>
</feature>
<feature type="transmembrane region" description="Helical" evidence="2">
    <location>
        <begin position="227"/>
        <end position="248"/>
    </location>
</feature>
<dbReference type="Pfam" id="PF17198">
    <property type="entry name" value="AveC_like"/>
    <property type="match status" value="1"/>
</dbReference>
<reference evidence="3 4" key="1">
    <citation type="submission" date="2017-02" db="EMBL/GenBank/DDBJ databases">
        <title>The new phylogeny of genus Mycobacterium.</title>
        <authorList>
            <person name="Tortoli E."/>
            <person name="Trovato A."/>
            <person name="Cirillo D.M."/>
        </authorList>
    </citation>
    <scope>NUCLEOTIDE SEQUENCE [LARGE SCALE GENOMIC DNA]</scope>
    <source>
        <strain evidence="3 4">DSM 45000</strain>
    </source>
</reference>
<feature type="transmembrane region" description="Helical" evidence="2">
    <location>
        <begin position="181"/>
        <end position="207"/>
    </location>
</feature>
<feature type="transmembrane region" description="Helical" evidence="2">
    <location>
        <begin position="88"/>
        <end position="109"/>
    </location>
</feature>
<gene>
    <name evidence="3" type="ORF">BST39_22480</name>
</gene>
<evidence type="ECO:0008006" key="5">
    <source>
        <dbReference type="Google" id="ProtNLM"/>
    </source>
</evidence>
<feature type="region of interest" description="Disordered" evidence="1">
    <location>
        <begin position="327"/>
        <end position="350"/>
    </location>
</feature>
<name>A0A1X0I683_9MYCO</name>
<dbReference type="EMBL" id="MVIE01000037">
    <property type="protein sequence ID" value="ORB35454.1"/>
    <property type="molecule type" value="Genomic_DNA"/>
</dbReference>